<evidence type="ECO:0000256" key="5">
    <source>
        <dbReference type="ARBA" id="ARBA00022989"/>
    </source>
</evidence>
<dbReference type="Gene3D" id="3.40.50.720">
    <property type="entry name" value="NAD(P)-binding Rossmann-like Domain"/>
    <property type="match status" value="1"/>
</dbReference>
<evidence type="ECO:0000256" key="2">
    <source>
        <dbReference type="ARBA" id="ARBA00006464"/>
    </source>
</evidence>
<dbReference type="AlphaFoldDB" id="A0A918NF58"/>
<dbReference type="Pfam" id="PF02397">
    <property type="entry name" value="Bac_transf"/>
    <property type="match status" value="1"/>
</dbReference>
<evidence type="ECO:0000256" key="4">
    <source>
        <dbReference type="ARBA" id="ARBA00022692"/>
    </source>
</evidence>
<feature type="transmembrane region" description="Helical" evidence="9">
    <location>
        <begin position="170"/>
        <end position="187"/>
    </location>
</feature>
<feature type="region of interest" description="Disordered" evidence="8">
    <location>
        <begin position="1"/>
        <end position="33"/>
    </location>
</feature>
<name>A0A918NF58_9PROT</name>
<dbReference type="Pfam" id="PF13727">
    <property type="entry name" value="CoA_binding_3"/>
    <property type="match status" value="1"/>
</dbReference>
<dbReference type="GO" id="GO:0016020">
    <property type="term" value="C:membrane"/>
    <property type="evidence" value="ECO:0007669"/>
    <property type="project" value="UniProtKB-SubCell"/>
</dbReference>
<accession>A0A918NF58</accession>
<keyword evidence="5 9" id="KW-1133">Transmembrane helix</keyword>
<evidence type="ECO:0000256" key="1">
    <source>
        <dbReference type="ARBA" id="ARBA00004141"/>
    </source>
</evidence>
<evidence type="ECO:0000256" key="7">
    <source>
        <dbReference type="ARBA" id="ARBA00023169"/>
    </source>
</evidence>
<feature type="transmembrane region" description="Helical" evidence="9">
    <location>
        <begin position="106"/>
        <end position="126"/>
    </location>
</feature>
<comment type="subcellular location">
    <subcellularLocation>
        <location evidence="1">Membrane</location>
        <topology evidence="1">Multi-pass membrane protein</topology>
    </subcellularLocation>
</comment>
<dbReference type="PANTHER" id="PTHR30576:SF0">
    <property type="entry name" value="UNDECAPRENYL-PHOSPHATE N-ACETYLGALACTOSAMINYL 1-PHOSPHATE TRANSFERASE-RELATED"/>
    <property type="match status" value="1"/>
</dbReference>
<comment type="similarity">
    <text evidence="2">Belongs to the bacterial sugar transferase family.</text>
</comment>
<comment type="caution">
    <text evidence="11">The sequence shown here is derived from an EMBL/GenBank/DDBJ whole genome shotgun (WGS) entry which is preliminary data.</text>
</comment>
<dbReference type="InterPro" id="IPR003362">
    <property type="entry name" value="Bact_transf"/>
</dbReference>
<evidence type="ECO:0000256" key="9">
    <source>
        <dbReference type="SAM" id="Phobius"/>
    </source>
</evidence>
<evidence type="ECO:0000313" key="12">
    <source>
        <dbReference type="Proteomes" id="UP000600865"/>
    </source>
</evidence>
<organism evidence="11 12">
    <name type="scientific">Litorimonas cladophorae</name>
    <dbReference type="NCBI Taxonomy" id="1220491"/>
    <lineage>
        <taxon>Bacteria</taxon>
        <taxon>Pseudomonadati</taxon>
        <taxon>Pseudomonadota</taxon>
        <taxon>Alphaproteobacteria</taxon>
        <taxon>Maricaulales</taxon>
        <taxon>Robiginitomaculaceae</taxon>
    </lineage>
</organism>
<dbReference type="Proteomes" id="UP000600865">
    <property type="component" value="Unassembled WGS sequence"/>
</dbReference>
<gene>
    <name evidence="11" type="primary">hfsE</name>
    <name evidence="11" type="ORF">GCM10011309_11000</name>
</gene>
<evidence type="ECO:0000256" key="8">
    <source>
        <dbReference type="SAM" id="MobiDB-lite"/>
    </source>
</evidence>
<evidence type="ECO:0000313" key="11">
    <source>
        <dbReference type="EMBL" id="GGX62825.1"/>
    </source>
</evidence>
<keyword evidence="7" id="KW-0270">Exopolysaccharide synthesis</keyword>
<feature type="compositionally biased region" description="Basic and acidic residues" evidence="8">
    <location>
        <begin position="1"/>
        <end position="29"/>
    </location>
</feature>
<dbReference type="GO" id="GO:0000271">
    <property type="term" value="P:polysaccharide biosynthetic process"/>
    <property type="evidence" value="ECO:0007669"/>
    <property type="project" value="UniProtKB-KW"/>
</dbReference>
<evidence type="ECO:0000256" key="6">
    <source>
        <dbReference type="ARBA" id="ARBA00023136"/>
    </source>
</evidence>
<reference evidence="11 12" key="1">
    <citation type="journal article" date="2014" name="Int. J. Syst. Evol. Microbiol.">
        <title>Complete genome sequence of Corynebacterium casei LMG S-19264T (=DSM 44701T), isolated from a smear-ripened cheese.</title>
        <authorList>
            <consortium name="US DOE Joint Genome Institute (JGI-PGF)"/>
            <person name="Walter F."/>
            <person name="Albersmeier A."/>
            <person name="Kalinowski J."/>
            <person name="Ruckert C."/>
        </authorList>
    </citation>
    <scope>NUCLEOTIDE SEQUENCE [LARGE SCALE GENOMIC DNA]</scope>
    <source>
        <strain evidence="11 12">KCTC 23968</strain>
    </source>
</reference>
<evidence type="ECO:0000259" key="10">
    <source>
        <dbReference type="Pfam" id="PF02397"/>
    </source>
</evidence>
<proteinExistence type="inferred from homology"/>
<protein>
    <submittedName>
        <fullName evidence="11">Polyisoprenylphosphate hexose-1-phosphotransferase hfsE</fullName>
    </submittedName>
</protein>
<feature type="domain" description="Bacterial sugar transferase" evidence="10">
    <location>
        <begin position="334"/>
        <end position="522"/>
    </location>
</feature>
<dbReference type="GO" id="GO:0016780">
    <property type="term" value="F:phosphotransferase activity, for other substituted phosphate groups"/>
    <property type="evidence" value="ECO:0007669"/>
    <property type="project" value="TreeGrafter"/>
</dbReference>
<dbReference type="InterPro" id="IPR017475">
    <property type="entry name" value="EPS_sugar_tfrase"/>
</dbReference>
<sequence length="529" mass="58301">MLSRSEDVTPKHSSVRRGDEKRGSSDSRLEAFANKIRPEPAKKPMIDRRRKRLTTADVSVPKQQINMNAVRFGLRGLDIMLVCAIIAIGIWNGYIGVNDRGIAAPVAASVLGSIIFIVALFVSNAYRFNAATTLSSHLKTVAIASFAALGVWLTIALIVRPETFLPDALAKAGLGAIALLTVLHGFYHTQIRRLHSRGALAPTIVMLGATESARRIIEENAKSKELNILGIFDDRMARAPHNIHGVPVVGTVDDLLAWDALPYVNRIVVTLPSMANKRKEDFVNRVRLLPNRIAFVVDEFETLNHVQQRVSEIAEISLRDVTGNPKSGRHTAVKRLLDIGISSVALILGAPVLALIALLIRLDSPGPALFKQPRHGFNNRVFDVYKFRSMRNDKADLKAEQQTTVGDARVTKIGRFIRKTSLDELPQLLNVLKGEMSLVGPRPHAVGMKTEGKASIELVAEYAHRHKVKPGMTGWAQINGSRGPLHTADDVAERVRLDVEYIEQSNVLWDILIMLKTLPVLLGDRSNAR</sequence>
<feature type="transmembrane region" description="Helical" evidence="9">
    <location>
        <begin position="336"/>
        <end position="360"/>
    </location>
</feature>
<dbReference type="EMBL" id="BMYV01000001">
    <property type="protein sequence ID" value="GGX62825.1"/>
    <property type="molecule type" value="Genomic_DNA"/>
</dbReference>
<keyword evidence="12" id="KW-1185">Reference proteome</keyword>
<keyword evidence="3" id="KW-0808">Transferase</keyword>
<keyword evidence="6 9" id="KW-0472">Membrane</keyword>
<evidence type="ECO:0000256" key="3">
    <source>
        <dbReference type="ARBA" id="ARBA00022679"/>
    </source>
</evidence>
<dbReference type="NCBIfam" id="TIGR03025">
    <property type="entry name" value="EPS_sugtrans"/>
    <property type="match status" value="1"/>
</dbReference>
<dbReference type="PANTHER" id="PTHR30576">
    <property type="entry name" value="COLANIC BIOSYNTHESIS UDP-GLUCOSE LIPID CARRIER TRANSFERASE"/>
    <property type="match status" value="1"/>
</dbReference>
<feature type="transmembrane region" description="Helical" evidence="9">
    <location>
        <begin position="72"/>
        <end position="94"/>
    </location>
</feature>
<feature type="transmembrane region" description="Helical" evidence="9">
    <location>
        <begin position="138"/>
        <end position="158"/>
    </location>
</feature>
<keyword evidence="4 9" id="KW-0812">Transmembrane</keyword>